<proteinExistence type="predicted"/>
<dbReference type="RefSeq" id="WP_055156819.1">
    <property type="nucleotide sequence ID" value="NZ_CYXR01000011.1"/>
</dbReference>
<dbReference type="GO" id="GO:0000156">
    <property type="term" value="F:phosphorelay response regulator activity"/>
    <property type="evidence" value="ECO:0007669"/>
    <property type="project" value="InterPro"/>
</dbReference>
<evidence type="ECO:0000313" key="6">
    <source>
        <dbReference type="Proteomes" id="UP000095727"/>
    </source>
</evidence>
<evidence type="ECO:0000259" key="4">
    <source>
        <dbReference type="PROSITE" id="PS50110"/>
    </source>
</evidence>
<sequence>MTDVLILEDELTSLQALSEILTTYSDDIRVHKASSLKEAKDLLDQEIRYGLFLLDVNLSGEDREDIGGILFAREIRERFEYTFTPIVMVTAIGNMEMQAYRELHCYQYIMKPFHREQVEEVVQKVLEKESREKSPVIVVKKDGINYQLKCEDIRYLEAIPRGTRLHLVTENWDVPYVTLRQMLLKMPKGMFAQCHRMYAVNKNEVEYYDTVNRIIRIKNCPDTVEIGVTYKSVIGGLLNG</sequence>
<dbReference type="Gene3D" id="3.40.50.2300">
    <property type="match status" value="1"/>
</dbReference>
<feature type="domain" description="Response regulatory" evidence="4">
    <location>
        <begin position="3"/>
        <end position="126"/>
    </location>
</feature>
<evidence type="ECO:0000313" key="5">
    <source>
        <dbReference type="EMBL" id="CUM95528.1"/>
    </source>
</evidence>
<evidence type="ECO:0000256" key="3">
    <source>
        <dbReference type="PROSITE-ProRule" id="PRU00169"/>
    </source>
</evidence>
<reference evidence="5 6" key="1">
    <citation type="submission" date="2015-09" db="EMBL/GenBank/DDBJ databases">
        <authorList>
            <consortium name="Pathogen Informatics"/>
        </authorList>
    </citation>
    <scope>NUCLEOTIDE SEQUENCE [LARGE SCALE GENOMIC DNA]</scope>
    <source>
        <strain evidence="5 6">2789STDY5834962</strain>
    </source>
</reference>
<dbReference type="SUPFAM" id="SSF52172">
    <property type="entry name" value="CheY-like"/>
    <property type="match status" value="1"/>
</dbReference>
<dbReference type="AlphaFoldDB" id="A0A173T2I7"/>
<keyword evidence="3" id="KW-0597">Phosphoprotein</keyword>
<dbReference type="SMART" id="SM00850">
    <property type="entry name" value="LytTR"/>
    <property type="match status" value="1"/>
</dbReference>
<protein>
    <recommendedName>
        <fullName evidence="1">Stage 0 sporulation protein A homolog</fullName>
    </recommendedName>
</protein>
<accession>A0A173T2I7</accession>
<dbReference type="PROSITE" id="PS50110">
    <property type="entry name" value="RESPONSE_REGULATORY"/>
    <property type="match status" value="1"/>
</dbReference>
<dbReference type="Pfam" id="PF00072">
    <property type="entry name" value="Response_reg"/>
    <property type="match status" value="1"/>
</dbReference>
<evidence type="ECO:0000256" key="2">
    <source>
        <dbReference type="ARBA" id="ARBA00024867"/>
    </source>
</evidence>
<dbReference type="InterPro" id="IPR001789">
    <property type="entry name" value="Sig_transdc_resp-reg_receiver"/>
</dbReference>
<dbReference type="Proteomes" id="UP000095727">
    <property type="component" value="Unassembled WGS sequence"/>
</dbReference>
<dbReference type="PANTHER" id="PTHR37299">
    <property type="entry name" value="TRANSCRIPTIONAL REGULATOR-RELATED"/>
    <property type="match status" value="1"/>
</dbReference>
<dbReference type="InterPro" id="IPR007492">
    <property type="entry name" value="LytTR_DNA-bd_dom"/>
</dbReference>
<dbReference type="GO" id="GO:0003677">
    <property type="term" value="F:DNA binding"/>
    <property type="evidence" value="ECO:0007669"/>
    <property type="project" value="InterPro"/>
</dbReference>
<dbReference type="EMBL" id="CYXR01000011">
    <property type="protein sequence ID" value="CUM95528.1"/>
    <property type="molecule type" value="Genomic_DNA"/>
</dbReference>
<dbReference type="InterPro" id="IPR046947">
    <property type="entry name" value="LytR-like"/>
</dbReference>
<feature type="modified residue" description="4-aspartylphosphate" evidence="3">
    <location>
        <position position="55"/>
    </location>
</feature>
<comment type="function">
    <text evidence="2">May play the central regulatory role in sporulation. It may be an element of the effector pathway responsible for the activation of sporulation genes in response to nutritional stress. Spo0A may act in concert with spo0H (a sigma factor) to control the expression of some genes that are critical to the sporulation process.</text>
</comment>
<dbReference type="Gene3D" id="2.40.50.1020">
    <property type="entry name" value="LytTr DNA-binding domain"/>
    <property type="match status" value="1"/>
</dbReference>
<organism evidence="5 6">
    <name type="scientific">Coprococcus comes</name>
    <dbReference type="NCBI Taxonomy" id="410072"/>
    <lineage>
        <taxon>Bacteria</taxon>
        <taxon>Bacillati</taxon>
        <taxon>Bacillota</taxon>
        <taxon>Clostridia</taxon>
        <taxon>Lachnospirales</taxon>
        <taxon>Lachnospiraceae</taxon>
        <taxon>Coprococcus</taxon>
    </lineage>
</organism>
<gene>
    <name evidence="5" type="primary">mrkE_1</name>
    <name evidence="5" type="ORF">ERS852574_01795</name>
</gene>
<dbReference type="PANTHER" id="PTHR37299:SF1">
    <property type="entry name" value="STAGE 0 SPORULATION PROTEIN A HOMOLOG"/>
    <property type="match status" value="1"/>
</dbReference>
<dbReference type="Pfam" id="PF04397">
    <property type="entry name" value="LytTR"/>
    <property type="match status" value="1"/>
</dbReference>
<name>A0A173T2I7_9FIRM</name>
<dbReference type="SMART" id="SM00448">
    <property type="entry name" value="REC"/>
    <property type="match status" value="1"/>
</dbReference>
<dbReference type="CDD" id="cd00156">
    <property type="entry name" value="REC"/>
    <property type="match status" value="1"/>
</dbReference>
<dbReference type="InterPro" id="IPR011006">
    <property type="entry name" value="CheY-like_superfamily"/>
</dbReference>
<evidence type="ECO:0000256" key="1">
    <source>
        <dbReference type="ARBA" id="ARBA00018672"/>
    </source>
</evidence>